<feature type="transmembrane region" description="Helical" evidence="3">
    <location>
        <begin position="81"/>
        <end position="99"/>
    </location>
</feature>
<dbReference type="eggNOG" id="COG0840">
    <property type="taxonomic scope" value="Bacteria"/>
</dbReference>
<evidence type="ECO:0000256" key="1">
    <source>
        <dbReference type="ARBA" id="ARBA00023224"/>
    </source>
</evidence>
<gene>
    <name evidence="5" type="ordered locus">Sulku_0078</name>
</gene>
<dbReference type="HOGENOM" id="CLU_491684_0_0_7"/>
<feature type="transmembrane region" description="Helical" evidence="3">
    <location>
        <begin position="38"/>
        <end position="61"/>
    </location>
</feature>
<feature type="transmembrane region" description="Helical" evidence="3">
    <location>
        <begin position="167"/>
        <end position="193"/>
    </location>
</feature>
<evidence type="ECO:0000259" key="4">
    <source>
        <dbReference type="PROSITE" id="PS50111"/>
    </source>
</evidence>
<dbReference type="EMBL" id="CP002355">
    <property type="protein sequence ID" value="ADR32746.1"/>
    <property type="molecule type" value="Genomic_DNA"/>
</dbReference>
<dbReference type="Gene3D" id="1.10.287.950">
    <property type="entry name" value="Methyl-accepting chemotaxis protein"/>
    <property type="match status" value="1"/>
</dbReference>
<feature type="transmembrane region" description="Helical" evidence="3">
    <location>
        <begin position="119"/>
        <end position="143"/>
    </location>
</feature>
<proteinExistence type="predicted"/>
<dbReference type="PANTHER" id="PTHR32089">
    <property type="entry name" value="METHYL-ACCEPTING CHEMOTAXIS PROTEIN MCPB"/>
    <property type="match status" value="1"/>
</dbReference>
<evidence type="ECO:0000256" key="2">
    <source>
        <dbReference type="PROSITE-ProRule" id="PRU00284"/>
    </source>
</evidence>
<dbReference type="InterPro" id="IPR004089">
    <property type="entry name" value="MCPsignal_dom"/>
</dbReference>
<dbReference type="AlphaFoldDB" id="E4TWR5"/>
<dbReference type="STRING" id="709032.Sulku_0078"/>
<dbReference type="RefSeq" id="WP_013458943.1">
    <property type="nucleotide sequence ID" value="NC_014762.1"/>
</dbReference>
<dbReference type="Pfam" id="PF00015">
    <property type="entry name" value="MCPsignal"/>
    <property type="match status" value="1"/>
</dbReference>
<protein>
    <submittedName>
        <fullName evidence="5">Methyl-accepting chemotaxis sensory transducer</fullName>
    </submittedName>
</protein>
<keyword evidence="3" id="KW-1133">Transmembrane helix</keyword>
<sequence>MHPRKTLMWLVFIGMMIPPVVWILLLAFSHLFSVDELISILFSIPMALYMAVATSAMIFGFNHALIRIETLMKNPNRSEEAAAIVSKLPYWFLIGQLLYTSIGPAVVLSGKSFISLERFGLAEAAVLPLLLLFIIPVFILFVIRLEEWVVSVPLSEKYPFVSFGRKMVLAIFTTVLGNIILLVLLNTILLYSIPGLDLSTLLIKNSIVAVIGIVISAVNIALLVAQVTRPVKNLTDNLKTDLFNLTKSFSGFTRDETGSMMSCLNRFVGEIEHSISHAKEIASANLSSAQTLDTINTHIKSRVHESNSITQTTSDQAHSIQTIVNEGVENFTVTLENMNNAVGLLHHGRQELSTLLDTISHSTELETELSSKLDQLNGEASQVQKILSVIGDIAEQTNLLALNAAIEAARAGEHGRGFAVVSDEVRKLAERTQKSLTEINATINVIVQSIADATEQMHLNAKAMQNLTMISQRVDKDINETVSAMENTNMLTKQSVTNSQTIANHINSMLVQMEKLGTISSANDTSMRELSDIVSQIASSANALYTQLGQFKTH</sequence>
<keyword evidence="6" id="KW-1185">Reference proteome</keyword>
<reference evidence="5 6" key="1">
    <citation type="journal article" date="2012" name="Stand. Genomic Sci.">
        <title>Complete genome sequence of the sulfur compounds oxidizing chemolithoautotroph Sulfuricurvum kujiense type strain (YK-1(T)).</title>
        <authorList>
            <person name="Han C."/>
            <person name="Kotsyurbenko O."/>
            <person name="Chertkov O."/>
            <person name="Held B."/>
            <person name="Lapidus A."/>
            <person name="Nolan M."/>
            <person name="Lucas S."/>
            <person name="Hammon N."/>
            <person name="Deshpande S."/>
            <person name="Cheng J.F."/>
            <person name="Tapia R."/>
            <person name="Goodwin L.A."/>
            <person name="Pitluck S."/>
            <person name="Liolios K."/>
            <person name="Pagani I."/>
            <person name="Ivanova N."/>
            <person name="Mavromatis K."/>
            <person name="Mikhailova N."/>
            <person name="Pati A."/>
            <person name="Chen A."/>
            <person name="Palaniappan K."/>
            <person name="Land M."/>
            <person name="Hauser L."/>
            <person name="Chang Y.J."/>
            <person name="Jeffries C.D."/>
            <person name="Brambilla E.M."/>
            <person name="Rohde M."/>
            <person name="Spring S."/>
            <person name="Sikorski J."/>
            <person name="Goker M."/>
            <person name="Woyke T."/>
            <person name="Bristow J."/>
            <person name="Eisen J.A."/>
            <person name="Markowitz V."/>
            <person name="Hugenholtz P."/>
            <person name="Kyrpides N.C."/>
            <person name="Klenk H.P."/>
            <person name="Detter J.C."/>
        </authorList>
    </citation>
    <scope>NUCLEOTIDE SEQUENCE [LARGE SCALE GENOMIC DNA]</scope>
    <source>
        <strain evidence="6">ATCC BAA-921 / DSM 16994 / JCM 11577 / YK-1</strain>
    </source>
</reference>
<evidence type="ECO:0000313" key="6">
    <source>
        <dbReference type="Proteomes" id="UP000008721"/>
    </source>
</evidence>
<feature type="domain" description="Methyl-accepting transducer" evidence="4">
    <location>
        <begin position="281"/>
        <end position="538"/>
    </location>
</feature>
<evidence type="ECO:0000313" key="5">
    <source>
        <dbReference type="EMBL" id="ADR32746.1"/>
    </source>
</evidence>
<dbReference type="KEGG" id="sku:Sulku_0078"/>
<keyword evidence="1 2" id="KW-0807">Transducer</keyword>
<name>E4TWR5_SULKY</name>
<accession>E4TWR5</accession>
<dbReference type="GO" id="GO:0016020">
    <property type="term" value="C:membrane"/>
    <property type="evidence" value="ECO:0007669"/>
    <property type="project" value="InterPro"/>
</dbReference>
<keyword evidence="3" id="KW-0472">Membrane</keyword>
<dbReference type="GO" id="GO:0007165">
    <property type="term" value="P:signal transduction"/>
    <property type="evidence" value="ECO:0007669"/>
    <property type="project" value="UniProtKB-KW"/>
</dbReference>
<keyword evidence="3" id="KW-0812">Transmembrane</keyword>
<evidence type="ECO:0000256" key="3">
    <source>
        <dbReference type="SAM" id="Phobius"/>
    </source>
</evidence>
<organism evidence="5 6">
    <name type="scientific">Sulfuricurvum kujiense (strain ATCC BAA-921 / DSM 16994 / JCM 11577 / YK-1)</name>
    <dbReference type="NCBI Taxonomy" id="709032"/>
    <lineage>
        <taxon>Bacteria</taxon>
        <taxon>Pseudomonadati</taxon>
        <taxon>Campylobacterota</taxon>
        <taxon>Epsilonproteobacteria</taxon>
        <taxon>Campylobacterales</taxon>
        <taxon>Sulfurimonadaceae</taxon>
        <taxon>Sulfuricurvum</taxon>
    </lineage>
</organism>
<dbReference type="PANTHER" id="PTHR32089:SF114">
    <property type="entry name" value="METHYL-ACCEPTING CHEMOTAXIS PROTEIN MCPB"/>
    <property type="match status" value="1"/>
</dbReference>
<feature type="transmembrane region" description="Helical" evidence="3">
    <location>
        <begin position="205"/>
        <end position="225"/>
    </location>
</feature>
<feature type="transmembrane region" description="Helical" evidence="3">
    <location>
        <begin position="7"/>
        <end position="32"/>
    </location>
</feature>
<dbReference type="Proteomes" id="UP000008721">
    <property type="component" value="Chromosome"/>
</dbReference>
<dbReference type="SUPFAM" id="SSF58104">
    <property type="entry name" value="Methyl-accepting chemotaxis protein (MCP) signaling domain"/>
    <property type="match status" value="1"/>
</dbReference>
<dbReference type="PROSITE" id="PS50111">
    <property type="entry name" value="CHEMOTAXIS_TRANSDUC_2"/>
    <property type="match status" value="1"/>
</dbReference>
<dbReference type="SMART" id="SM00283">
    <property type="entry name" value="MA"/>
    <property type="match status" value="1"/>
</dbReference>